<keyword evidence="3" id="KW-0804">Transcription</keyword>
<dbReference type="PROSITE" id="PS01124">
    <property type="entry name" value="HTH_ARAC_FAMILY_2"/>
    <property type="match status" value="1"/>
</dbReference>
<keyword evidence="1" id="KW-0805">Transcription regulation</keyword>
<dbReference type="PANTHER" id="PTHR47893">
    <property type="entry name" value="REGULATORY PROTEIN PCHR"/>
    <property type="match status" value="1"/>
</dbReference>
<reference evidence="5 6" key="1">
    <citation type="submission" date="2018-12" db="EMBL/GenBank/DDBJ databases">
        <title>Flammeovirga pectinis sp. nov., isolated from the gut of the Korean scallop, Patinopecten yessoensis.</title>
        <authorList>
            <person name="Bae J.-W."/>
            <person name="Jeong Y.-S."/>
            <person name="Kang W."/>
        </authorList>
    </citation>
    <scope>NUCLEOTIDE SEQUENCE [LARGE SCALE GENOMIC DNA]</scope>
    <source>
        <strain evidence="5 6">L12M1</strain>
    </source>
</reference>
<evidence type="ECO:0000256" key="2">
    <source>
        <dbReference type="ARBA" id="ARBA00023125"/>
    </source>
</evidence>
<proteinExistence type="predicted"/>
<dbReference type="InterPro" id="IPR020449">
    <property type="entry name" value="Tscrpt_reg_AraC-type_HTH"/>
</dbReference>
<evidence type="ECO:0000259" key="4">
    <source>
        <dbReference type="PROSITE" id="PS01124"/>
    </source>
</evidence>
<dbReference type="KEGG" id="fll:EI427_00880"/>
<dbReference type="Pfam" id="PF12833">
    <property type="entry name" value="HTH_18"/>
    <property type="match status" value="1"/>
</dbReference>
<dbReference type="InterPro" id="IPR053142">
    <property type="entry name" value="PchR_regulatory_protein"/>
</dbReference>
<dbReference type="RefSeq" id="WP_126610783.1">
    <property type="nucleotide sequence ID" value="NZ_CP034562.1"/>
</dbReference>
<dbReference type="InterPro" id="IPR018060">
    <property type="entry name" value="HTH_AraC"/>
</dbReference>
<dbReference type="SMART" id="SM00342">
    <property type="entry name" value="HTH_ARAC"/>
    <property type="match status" value="1"/>
</dbReference>
<evidence type="ECO:0000256" key="1">
    <source>
        <dbReference type="ARBA" id="ARBA00023015"/>
    </source>
</evidence>
<dbReference type="Proteomes" id="UP000267268">
    <property type="component" value="Chromosome 1"/>
</dbReference>
<dbReference type="PANTHER" id="PTHR47893:SF1">
    <property type="entry name" value="REGULATORY PROTEIN PCHR"/>
    <property type="match status" value="1"/>
</dbReference>
<dbReference type="Gene3D" id="1.10.10.60">
    <property type="entry name" value="Homeodomain-like"/>
    <property type="match status" value="1"/>
</dbReference>
<dbReference type="SUPFAM" id="SSF46689">
    <property type="entry name" value="Homeodomain-like"/>
    <property type="match status" value="1"/>
</dbReference>
<keyword evidence="6" id="KW-1185">Reference proteome</keyword>
<dbReference type="AlphaFoldDB" id="A0A3S9NY09"/>
<dbReference type="GO" id="GO:0043565">
    <property type="term" value="F:sequence-specific DNA binding"/>
    <property type="evidence" value="ECO:0007669"/>
    <property type="project" value="InterPro"/>
</dbReference>
<protein>
    <submittedName>
        <fullName evidence="5">AraC family transcriptional regulator</fullName>
    </submittedName>
</protein>
<name>A0A3S9NY09_9BACT</name>
<dbReference type="InterPro" id="IPR009057">
    <property type="entry name" value="Homeodomain-like_sf"/>
</dbReference>
<evidence type="ECO:0000256" key="3">
    <source>
        <dbReference type="ARBA" id="ARBA00023163"/>
    </source>
</evidence>
<dbReference type="GO" id="GO:0003700">
    <property type="term" value="F:DNA-binding transcription factor activity"/>
    <property type="evidence" value="ECO:0007669"/>
    <property type="project" value="InterPro"/>
</dbReference>
<feature type="domain" description="HTH araC/xylS-type" evidence="4">
    <location>
        <begin position="229"/>
        <end position="331"/>
    </location>
</feature>
<gene>
    <name evidence="5" type="ORF">EI427_00880</name>
</gene>
<evidence type="ECO:0000313" key="5">
    <source>
        <dbReference type="EMBL" id="AZQ60814.1"/>
    </source>
</evidence>
<dbReference type="PRINTS" id="PR00032">
    <property type="entry name" value="HTHARAC"/>
</dbReference>
<dbReference type="OrthoDB" id="799767at2"/>
<dbReference type="EMBL" id="CP034562">
    <property type="protein sequence ID" value="AZQ60814.1"/>
    <property type="molecule type" value="Genomic_DNA"/>
</dbReference>
<sequence>MEKATPNVISFQTGSVDYVLEQLKTKLNGTIENNVLSVNHPLLKLTYEKIETLEGLDILLHDVYFKQDLDINIEGNNEGVKYIYYRFEYIGNILFDINDPEKDKLKNAVNCMLMFSTQRAVVIKGLKGERSRWLSVRISKDFLEQNATIIYNNFFKIFDIEQRWAYFEIAPVDVILMLEKIFTLKENTSIALKKSIILGKTIEMIGTFVDRMLKREDNSFNKTLHENDLKLMFNLKEELTQLFDKTPLLPDLAKKYGISESKLKRDFKVVFGTTIPRFHQNFRLEAAYTILSTEHKAIIEVARIVGFSSISKFSSIFKKHYGVSPKEVSIKYKN</sequence>
<organism evidence="5 6">
    <name type="scientific">Flammeovirga pectinis</name>
    <dbReference type="NCBI Taxonomy" id="2494373"/>
    <lineage>
        <taxon>Bacteria</taxon>
        <taxon>Pseudomonadati</taxon>
        <taxon>Bacteroidota</taxon>
        <taxon>Cytophagia</taxon>
        <taxon>Cytophagales</taxon>
        <taxon>Flammeovirgaceae</taxon>
        <taxon>Flammeovirga</taxon>
    </lineage>
</organism>
<keyword evidence="2" id="KW-0238">DNA-binding</keyword>
<accession>A0A3S9NY09</accession>
<evidence type="ECO:0000313" key="6">
    <source>
        <dbReference type="Proteomes" id="UP000267268"/>
    </source>
</evidence>